<reference evidence="1 2" key="1">
    <citation type="submission" date="2024-09" db="EMBL/GenBank/DDBJ databases">
        <authorList>
            <person name="Sun Q."/>
            <person name="Mori K."/>
        </authorList>
    </citation>
    <scope>NUCLEOTIDE SEQUENCE [LARGE SCALE GENOMIC DNA]</scope>
    <source>
        <strain evidence="1 2">CCM 7609</strain>
    </source>
</reference>
<proteinExistence type="predicted"/>
<evidence type="ECO:0000313" key="2">
    <source>
        <dbReference type="Proteomes" id="UP001589575"/>
    </source>
</evidence>
<gene>
    <name evidence="1" type="ORF">ACFFX0_31945</name>
</gene>
<organism evidence="1 2">
    <name type="scientific">Citricoccus parietis</name>
    <dbReference type="NCBI Taxonomy" id="592307"/>
    <lineage>
        <taxon>Bacteria</taxon>
        <taxon>Bacillati</taxon>
        <taxon>Actinomycetota</taxon>
        <taxon>Actinomycetes</taxon>
        <taxon>Micrococcales</taxon>
        <taxon>Micrococcaceae</taxon>
        <taxon>Citricoccus</taxon>
    </lineage>
</organism>
<dbReference type="EMBL" id="JBHMFI010000023">
    <property type="protein sequence ID" value="MFB9075528.1"/>
    <property type="molecule type" value="Genomic_DNA"/>
</dbReference>
<dbReference type="Pfam" id="PF01402">
    <property type="entry name" value="RHH_1"/>
    <property type="match status" value="1"/>
</dbReference>
<protein>
    <submittedName>
        <fullName evidence="1">Ribbon-helix-helix protein, CopG family</fullName>
    </submittedName>
</protein>
<name>A0ABV5G9C3_9MICC</name>
<dbReference type="InterPro" id="IPR002145">
    <property type="entry name" value="CopG"/>
</dbReference>
<comment type="caution">
    <text evidence="1">The sequence shown here is derived from an EMBL/GenBank/DDBJ whole genome shotgun (WGS) entry which is preliminary data.</text>
</comment>
<sequence>MSTQPDRPETLPRRNRPQPAPDEAVDPVVPTVRTSEGQPSQVQAPAGSARTTRRGQATVQLGVRVTEDIADLVAAEADRRGISQRAVVEEALRAHLGG</sequence>
<dbReference type="Proteomes" id="UP001589575">
    <property type="component" value="Unassembled WGS sequence"/>
</dbReference>
<accession>A0ABV5G9C3</accession>
<keyword evidence="2" id="KW-1185">Reference proteome</keyword>
<evidence type="ECO:0000313" key="1">
    <source>
        <dbReference type="EMBL" id="MFB9075528.1"/>
    </source>
</evidence>